<dbReference type="InterPro" id="IPR051906">
    <property type="entry name" value="TolC-like"/>
</dbReference>
<keyword evidence="7" id="KW-0998">Cell outer membrane</keyword>
<name>A0ABZ2YB69_9BACT</name>
<dbReference type="EMBL" id="CP121689">
    <property type="protein sequence ID" value="WZL76244.1"/>
    <property type="molecule type" value="Genomic_DNA"/>
</dbReference>
<dbReference type="Proteomes" id="UP001461341">
    <property type="component" value="Chromosome"/>
</dbReference>
<accession>A0ABZ2YB69</accession>
<evidence type="ECO:0000313" key="10">
    <source>
        <dbReference type="Proteomes" id="UP001461341"/>
    </source>
</evidence>
<evidence type="ECO:0000256" key="3">
    <source>
        <dbReference type="ARBA" id="ARBA00022448"/>
    </source>
</evidence>
<evidence type="ECO:0000256" key="6">
    <source>
        <dbReference type="ARBA" id="ARBA00023136"/>
    </source>
</evidence>
<keyword evidence="6" id="KW-0472">Membrane</keyword>
<feature type="coiled-coil region" evidence="8">
    <location>
        <begin position="138"/>
        <end position="203"/>
    </location>
</feature>
<dbReference type="RefSeq" id="WP_369018402.1">
    <property type="nucleotide sequence ID" value="NZ_CP121689.1"/>
</dbReference>
<dbReference type="SUPFAM" id="SSF56954">
    <property type="entry name" value="Outer membrane efflux proteins (OEP)"/>
    <property type="match status" value="1"/>
</dbReference>
<reference evidence="9 10" key="1">
    <citation type="submission" date="2023-03" db="EMBL/GenBank/DDBJ databases">
        <title>Novel Species.</title>
        <authorList>
            <person name="Ma S."/>
        </authorList>
    </citation>
    <scope>NUCLEOTIDE SEQUENCE [LARGE SCALE GENOMIC DNA]</scope>
    <source>
        <strain evidence="9 10">B11</strain>
    </source>
</reference>
<comment type="similarity">
    <text evidence="2">Belongs to the outer membrane factor (OMF) (TC 1.B.17) family.</text>
</comment>
<keyword evidence="3" id="KW-0813">Transport</keyword>
<evidence type="ECO:0000256" key="7">
    <source>
        <dbReference type="ARBA" id="ARBA00023237"/>
    </source>
</evidence>
<dbReference type="Pfam" id="PF02321">
    <property type="entry name" value="OEP"/>
    <property type="match status" value="1"/>
</dbReference>
<evidence type="ECO:0000256" key="1">
    <source>
        <dbReference type="ARBA" id="ARBA00004442"/>
    </source>
</evidence>
<keyword evidence="10" id="KW-1185">Reference proteome</keyword>
<evidence type="ECO:0000313" key="9">
    <source>
        <dbReference type="EMBL" id="WZL76244.1"/>
    </source>
</evidence>
<evidence type="ECO:0000256" key="8">
    <source>
        <dbReference type="SAM" id="Coils"/>
    </source>
</evidence>
<protein>
    <submittedName>
        <fullName evidence="9">TolC family protein</fullName>
    </submittedName>
</protein>
<proteinExistence type="inferred from homology"/>
<keyword evidence="8" id="KW-0175">Coiled coil</keyword>
<feature type="coiled-coil region" evidence="8">
    <location>
        <begin position="344"/>
        <end position="371"/>
    </location>
</feature>
<comment type="subcellular location">
    <subcellularLocation>
        <location evidence="1">Cell outer membrane</location>
    </subcellularLocation>
</comment>
<keyword evidence="5" id="KW-0812">Transmembrane</keyword>
<evidence type="ECO:0000256" key="5">
    <source>
        <dbReference type="ARBA" id="ARBA00022692"/>
    </source>
</evidence>
<dbReference type="Gene3D" id="1.20.1600.10">
    <property type="entry name" value="Outer membrane efflux proteins (OEP)"/>
    <property type="match status" value="1"/>
</dbReference>
<evidence type="ECO:0000256" key="2">
    <source>
        <dbReference type="ARBA" id="ARBA00007613"/>
    </source>
</evidence>
<sequence length="463" mass="52646">MFGLKKAFWIALFSGISILSISCFSWSQELLTLEEAVNKAILHTKEVLNAQDRYQIAQLDLEISKSTDFSPMVNIEGFVPLYGDTQSNIALTMSDTIYLKKASKEERLAQLALQGAQDDLIKAQEEAKLQTISKYCSLLQAQEDLRVIQKNLELARKLYEDGKLRFEQGNASLSSLLELEKEVKEKEALLVQQEKYIASLTQELNLLLGNPLNASFQLAPLPDFEALPHPELEEIESSKLAMAIDKKSLLRQKESYRVELEELTKQEKVKVSLFTNYQENNVSFDASLNWPDWALEYQLQLGSSIQDFFQGGGSGTSLSEDGSWTIGVEFSFPLFDGGVTRKKKEQLRLNMEILERNIEGWEEEALLAVDAQYQSFVQAENEFLLSRISLENAEGTYQILKKQFELGAITDRELLQGEVQLVGAQSDYQKNKVDYFLNWIQLLAQSEKPLDIVHVMEQLKLAR</sequence>
<dbReference type="InterPro" id="IPR003423">
    <property type="entry name" value="OMP_efflux"/>
</dbReference>
<gene>
    <name evidence="9" type="ORF">QBE54_00495</name>
</gene>
<dbReference type="PANTHER" id="PTHR30026">
    <property type="entry name" value="OUTER MEMBRANE PROTEIN TOLC"/>
    <property type="match status" value="1"/>
</dbReference>
<dbReference type="PANTHER" id="PTHR30026:SF20">
    <property type="entry name" value="OUTER MEMBRANE PROTEIN TOLC"/>
    <property type="match status" value="1"/>
</dbReference>
<dbReference type="PROSITE" id="PS51257">
    <property type="entry name" value="PROKAR_LIPOPROTEIN"/>
    <property type="match status" value="1"/>
</dbReference>
<keyword evidence="4" id="KW-1134">Transmembrane beta strand</keyword>
<organism evidence="9 10">
    <name type="scientific">Thermatribacter velox</name>
    <dbReference type="NCBI Taxonomy" id="3039681"/>
    <lineage>
        <taxon>Bacteria</taxon>
        <taxon>Pseudomonadati</taxon>
        <taxon>Atribacterota</taxon>
        <taxon>Atribacteria</taxon>
        <taxon>Atribacterales</taxon>
        <taxon>Thermatribacteraceae</taxon>
        <taxon>Thermatribacter</taxon>
    </lineage>
</organism>
<evidence type="ECO:0000256" key="4">
    <source>
        <dbReference type="ARBA" id="ARBA00022452"/>
    </source>
</evidence>